<accession>A0A8J6TT09</accession>
<reference evidence="3 4" key="1">
    <citation type="submission" date="2020-08" db="EMBL/GenBank/DDBJ databases">
        <title>Bridging the membrane lipid divide: bacteria of the FCB group superphylum have the potential to synthesize archaeal ether lipids.</title>
        <authorList>
            <person name="Villanueva L."/>
            <person name="Von Meijenfeldt F.A.B."/>
            <person name="Westbye A.B."/>
            <person name="Yadav S."/>
            <person name="Hopmans E.C."/>
            <person name="Dutilh B.E."/>
            <person name="Sinninghe Damste J.S."/>
        </authorList>
    </citation>
    <scope>NUCLEOTIDE SEQUENCE [LARGE SCALE GENOMIC DNA]</scope>
    <source>
        <strain evidence="3">NIOZ-UU100</strain>
    </source>
</reference>
<dbReference type="Proteomes" id="UP000654401">
    <property type="component" value="Unassembled WGS sequence"/>
</dbReference>
<dbReference type="InterPro" id="IPR011990">
    <property type="entry name" value="TPR-like_helical_dom_sf"/>
</dbReference>
<protein>
    <submittedName>
        <fullName evidence="3">Tetratricopeptide repeat protein</fullName>
    </submittedName>
</protein>
<evidence type="ECO:0000313" key="4">
    <source>
        <dbReference type="Proteomes" id="UP000654401"/>
    </source>
</evidence>
<dbReference type="AlphaFoldDB" id="A0A8J6TT09"/>
<evidence type="ECO:0000313" key="3">
    <source>
        <dbReference type="EMBL" id="MBC8520188.1"/>
    </source>
</evidence>
<feature type="repeat" description="TPR" evidence="1">
    <location>
        <begin position="253"/>
        <end position="286"/>
    </location>
</feature>
<dbReference type="SUPFAM" id="SSF48452">
    <property type="entry name" value="TPR-like"/>
    <property type="match status" value="2"/>
</dbReference>
<feature type="repeat" description="TPR" evidence="1">
    <location>
        <begin position="185"/>
        <end position="218"/>
    </location>
</feature>
<evidence type="ECO:0000256" key="2">
    <source>
        <dbReference type="SAM" id="SignalP"/>
    </source>
</evidence>
<feature type="repeat" description="TPR" evidence="1">
    <location>
        <begin position="388"/>
        <end position="421"/>
    </location>
</feature>
<organism evidence="3 4">
    <name type="scientific">Candidatus Thiopontia autotrophica</name>
    <dbReference type="NCBI Taxonomy" id="2841688"/>
    <lineage>
        <taxon>Bacteria</taxon>
        <taxon>Pseudomonadati</taxon>
        <taxon>Pseudomonadota</taxon>
        <taxon>Gammaproteobacteria</taxon>
        <taxon>Candidatus Thiopontia</taxon>
    </lineage>
</organism>
<gene>
    <name evidence="3" type="ORF">H8D24_07270</name>
</gene>
<dbReference type="PROSITE" id="PS50005">
    <property type="entry name" value="TPR"/>
    <property type="match status" value="3"/>
</dbReference>
<dbReference type="PANTHER" id="PTHR12558">
    <property type="entry name" value="CELL DIVISION CYCLE 16,23,27"/>
    <property type="match status" value="1"/>
</dbReference>
<dbReference type="PANTHER" id="PTHR12558:SF13">
    <property type="entry name" value="CELL DIVISION CYCLE PROTEIN 27 HOMOLOG"/>
    <property type="match status" value="1"/>
</dbReference>
<evidence type="ECO:0000256" key="1">
    <source>
        <dbReference type="PROSITE-ProRule" id="PRU00339"/>
    </source>
</evidence>
<name>A0A8J6TT09_9GAMM</name>
<dbReference type="SMART" id="SM00028">
    <property type="entry name" value="TPR"/>
    <property type="match status" value="8"/>
</dbReference>
<dbReference type="EMBL" id="JACNFK010000034">
    <property type="protein sequence ID" value="MBC8520188.1"/>
    <property type="molecule type" value="Genomic_DNA"/>
</dbReference>
<keyword evidence="1" id="KW-0802">TPR repeat</keyword>
<feature type="chain" id="PRO_5035202051" evidence="2">
    <location>
        <begin position="28"/>
        <end position="569"/>
    </location>
</feature>
<comment type="caution">
    <text evidence="3">The sequence shown here is derived from an EMBL/GenBank/DDBJ whole genome shotgun (WGS) entry which is preliminary data.</text>
</comment>
<dbReference type="PROSITE" id="PS51257">
    <property type="entry name" value="PROKAR_LIPOPROTEIN"/>
    <property type="match status" value="1"/>
</dbReference>
<dbReference type="Pfam" id="PF13424">
    <property type="entry name" value="TPR_12"/>
    <property type="match status" value="1"/>
</dbReference>
<sequence length="569" mass="63815">MKTIPQLLALTLLALLTGCASMKSTLADPQDIAVVPAAHEAGDSIMFNVLVAEISARRGDHDSTYEYYQRATRQTDNPAIAERGARLSIHSQNVERTISSTETWVERAPESVEARRILGALLLRNHQPDLAVKHFEKIIALKEADADGGVLGAFMLIAEQLRKEPNKVVASQVLRKVVRRSIEVPEAWYVQAWYYTKTKKPEKAMESVDRALSLRPGWGKAVVLRVSIMESLGETKEVLSFLEEQVEEFTGDADIFIRYGQALLSQGRDYEALIQFKSALDIHPRSAEILSSIVLVHLSNKNYKHARPFLTRLLEIDGQEDKANYYFGELEEGLGNRKEAITHYASVTHGLIYFNARIRMATLIAEADIDAGISVLRGLSLHDNRRRIQVLLLEGGLLEESGRYIDAIETYSQALELSPGNEDILYTRAMAGDLAGRLDILERDLRAILDKNSGNYHAWNALGYTLTLRTTRYEEARGYLEKAIALRPNDFYVLDSMGWVLYKMGQIGEALDYLTRALDAKQDAEVAAHLGEVRWVSGDQDGASKVWALAKELDENNPILVEILERFSQ</sequence>
<proteinExistence type="predicted"/>
<dbReference type="InterPro" id="IPR019734">
    <property type="entry name" value="TPR_rpt"/>
</dbReference>
<dbReference type="Pfam" id="PF13181">
    <property type="entry name" value="TPR_8"/>
    <property type="match status" value="2"/>
</dbReference>
<feature type="signal peptide" evidence="2">
    <location>
        <begin position="1"/>
        <end position="27"/>
    </location>
</feature>
<keyword evidence="2" id="KW-0732">Signal</keyword>
<dbReference type="Gene3D" id="1.25.40.10">
    <property type="entry name" value="Tetratricopeptide repeat domain"/>
    <property type="match status" value="2"/>
</dbReference>